<gene>
    <name evidence="8" type="ORF">ACFP3V_11410</name>
</gene>
<feature type="transmembrane region" description="Helical" evidence="6">
    <location>
        <begin position="111"/>
        <end position="131"/>
    </location>
</feature>
<dbReference type="PANTHER" id="PTHR43229:SF2">
    <property type="entry name" value="NODULATION PROTEIN J"/>
    <property type="match status" value="1"/>
</dbReference>
<evidence type="ECO:0000256" key="3">
    <source>
        <dbReference type="ARBA" id="ARBA00022989"/>
    </source>
</evidence>
<dbReference type="InterPro" id="IPR047817">
    <property type="entry name" value="ABC2_TM_bact-type"/>
</dbReference>
<evidence type="ECO:0000256" key="4">
    <source>
        <dbReference type="ARBA" id="ARBA00023136"/>
    </source>
</evidence>
<keyword evidence="9" id="KW-1185">Reference proteome</keyword>
<dbReference type="RefSeq" id="WP_380582636.1">
    <property type="nucleotide sequence ID" value="NZ_JBHSQJ010000044.1"/>
</dbReference>
<dbReference type="Pfam" id="PF01061">
    <property type="entry name" value="ABC2_membrane"/>
    <property type="match status" value="1"/>
</dbReference>
<proteinExistence type="inferred from homology"/>
<feature type="transmembrane region" description="Helical" evidence="6">
    <location>
        <begin position="188"/>
        <end position="207"/>
    </location>
</feature>
<dbReference type="InterPro" id="IPR000412">
    <property type="entry name" value="ABC_2_transport"/>
</dbReference>
<dbReference type="PANTHER" id="PTHR43229">
    <property type="entry name" value="NODULATION PROTEIN J"/>
    <property type="match status" value="1"/>
</dbReference>
<accession>A0ABW1G141</accession>
<comment type="subcellular location">
    <subcellularLocation>
        <location evidence="6">Cell membrane</location>
        <topology evidence="6">Multi-pass membrane protein</topology>
    </subcellularLocation>
    <subcellularLocation>
        <location evidence="1">Membrane</location>
        <topology evidence="1">Multi-pass membrane protein</topology>
    </subcellularLocation>
</comment>
<keyword evidence="2 6" id="KW-0812">Transmembrane</keyword>
<dbReference type="Proteomes" id="UP001596174">
    <property type="component" value="Unassembled WGS sequence"/>
</dbReference>
<evidence type="ECO:0000256" key="6">
    <source>
        <dbReference type="RuleBase" id="RU361157"/>
    </source>
</evidence>
<evidence type="ECO:0000256" key="5">
    <source>
        <dbReference type="ARBA" id="ARBA00023251"/>
    </source>
</evidence>
<sequence>MSTTAVDAGWERPAVREGFEFRAMAGVWRRHLILYRRFWHSTTVSATLDPTIQLLAMGLGIGSLVAVVGGHPYIEFLGTGLVATAVLFGSIMPGMYDTFVLREFMKMYDGVLAAPLGIAELVLGDATWLAARTGVYSCTPMLIAMLFGLQPTWGMLVVPFVAALSGLGFALLGIWVSTIVPSFDTFNYVNSGLVTPLFLVSGTFFPLDRLPDWTRWITVFNPVYHCIQLVRDAAFGFHAGADLLHALALAIFAALTGTLAVRGQRRKLID</sequence>
<evidence type="ECO:0000313" key="9">
    <source>
        <dbReference type="Proteomes" id="UP001596174"/>
    </source>
</evidence>
<evidence type="ECO:0000256" key="1">
    <source>
        <dbReference type="ARBA" id="ARBA00004141"/>
    </source>
</evidence>
<protein>
    <recommendedName>
        <fullName evidence="6">Transport permease protein</fullName>
    </recommendedName>
</protein>
<keyword evidence="3 6" id="KW-1133">Transmembrane helix</keyword>
<dbReference type="InterPro" id="IPR051784">
    <property type="entry name" value="Nod_factor_ABC_transporter"/>
</dbReference>
<comment type="similarity">
    <text evidence="6">Belongs to the ABC-2 integral membrane protein family.</text>
</comment>
<dbReference type="PROSITE" id="PS51012">
    <property type="entry name" value="ABC_TM2"/>
    <property type="match status" value="1"/>
</dbReference>
<reference evidence="9" key="1">
    <citation type="journal article" date="2019" name="Int. J. Syst. Evol. Microbiol.">
        <title>The Global Catalogue of Microorganisms (GCM) 10K type strain sequencing project: providing services to taxonomists for standard genome sequencing and annotation.</title>
        <authorList>
            <consortium name="The Broad Institute Genomics Platform"/>
            <consortium name="The Broad Institute Genome Sequencing Center for Infectious Disease"/>
            <person name="Wu L."/>
            <person name="Ma J."/>
        </authorList>
    </citation>
    <scope>NUCLEOTIDE SEQUENCE [LARGE SCALE GENOMIC DNA]</scope>
    <source>
        <strain evidence="9">JCM 4816</strain>
    </source>
</reference>
<keyword evidence="6" id="KW-1003">Cell membrane</keyword>
<organism evidence="8 9">
    <name type="scientific">Streptacidiphilus monticola</name>
    <dbReference type="NCBI Taxonomy" id="2161674"/>
    <lineage>
        <taxon>Bacteria</taxon>
        <taxon>Bacillati</taxon>
        <taxon>Actinomycetota</taxon>
        <taxon>Actinomycetes</taxon>
        <taxon>Kitasatosporales</taxon>
        <taxon>Streptomycetaceae</taxon>
        <taxon>Streptacidiphilus</taxon>
    </lineage>
</organism>
<comment type="caution">
    <text evidence="8">The sequence shown here is derived from an EMBL/GenBank/DDBJ whole genome shotgun (WGS) entry which is preliminary data.</text>
</comment>
<feature type="transmembrane region" description="Helical" evidence="6">
    <location>
        <begin position="54"/>
        <end position="74"/>
    </location>
</feature>
<keyword evidence="5" id="KW-0046">Antibiotic resistance</keyword>
<dbReference type="PIRSF" id="PIRSF006648">
    <property type="entry name" value="DrrB"/>
    <property type="match status" value="1"/>
</dbReference>
<feature type="transmembrane region" description="Helical" evidence="6">
    <location>
        <begin position="80"/>
        <end position="99"/>
    </location>
</feature>
<dbReference type="InterPro" id="IPR013525">
    <property type="entry name" value="ABC2_TM"/>
</dbReference>
<feature type="transmembrane region" description="Helical" evidence="6">
    <location>
        <begin position="243"/>
        <end position="261"/>
    </location>
</feature>
<keyword evidence="6" id="KW-0813">Transport</keyword>
<feature type="domain" description="ABC transmembrane type-2" evidence="7">
    <location>
        <begin position="41"/>
        <end position="267"/>
    </location>
</feature>
<evidence type="ECO:0000256" key="2">
    <source>
        <dbReference type="ARBA" id="ARBA00022692"/>
    </source>
</evidence>
<evidence type="ECO:0000259" key="7">
    <source>
        <dbReference type="PROSITE" id="PS51012"/>
    </source>
</evidence>
<name>A0ABW1G141_9ACTN</name>
<feature type="transmembrane region" description="Helical" evidence="6">
    <location>
        <begin position="151"/>
        <end position="176"/>
    </location>
</feature>
<evidence type="ECO:0000313" key="8">
    <source>
        <dbReference type="EMBL" id="MFC5907823.1"/>
    </source>
</evidence>
<dbReference type="PRINTS" id="PR00164">
    <property type="entry name" value="ABC2TRNSPORT"/>
</dbReference>
<keyword evidence="4 6" id="KW-0472">Membrane</keyword>
<dbReference type="EMBL" id="JBHSQJ010000044">
    <property type="protein sequence ID" value="MFC5907823.1"/>
    <property type="molecule type" value="Genomic_DNA"/>
</dbReference>